<dbReference type="InParanoid" id="B0DZI9"/>
<feature type="compositionally biased region" description="Polar residues" evidence="1">
    <location>
        <begin position="1"/>
        <end position="14"/>
    </location>
</feature>
<gene>
    <name evidence="2" type="ORF">LACBIDRAFT_314992</name>
</gene>
<evidence type="ECO:0000313" key="3">
    <source>
        <dbReference type="Proteomes" id="UP000001194"/>
    </source>
</evidence>
<dbReference type="EMBL" id="DS547156">
    <property type="protein sequence ID" value="EDQ99983.1"/>
    <property type="molecule type" value="Genomic_DNA"/>
</dbReference>
<sequence>MTTQFLQHPSNAPNIVQDRGVGQGEAQEVRRDVSSPLSTLPKYDNRGYTSEYSRENDGTTSDSLTSIAGEPTKLIINNPISKVMPSISSSLCRLGWVALRPLGATPSSELAREV</sequence>
<dbReference type="GeneID" id="6085038"/>
<evidence type="ECO:0000256" key="1">
    <source>
        <dbReference type="SAM" id="MobiDB-lite"/>
    </source>
</evidence>
<dbReference type="Proteomes" id="UP000001194">
    <property type="component" value="Unassembled WGS sequence"/>
</dbReference>
<feature type="region of interest" description="Disordered" evidence="1">
    <location>
        <begin position="1"/>
        <end position="65"/>
    </location>
</feature>
<evidence type="ECO:0000313" key="2">
    <source>
        <dbReference type="EMBL" id="EDQ99983.1"/>
    </source>
</evidence>
<organism evidence="3">
    <name type="scientific">Laccaria bicolor (strain S238N-H82 / ATCC MYA-4686)</name>
    <name type="common">Bicoloured deceiver</name>
    <name type="synonym">Laccaria laccata var. bicolor</name>
    <dbReference type="NCBI Taxonomy" id="486041"/>
    <lineage>
        <taxon>Eukaryota</taxon>
        <taxon>Fungi</taxon>
        <taxon>Dikarya</taxon>
        <taxon>Basidiomycota</taxon>
        <taxon>Agaricomycotina</taxon>
        <taxon>Agaricomycetes</taxon>
        <taxon>Agaricomycetidae</taxon>
        <taxon>Agaricales</taxon>
        <taxon>Agaricineae</taxon>
        <taxon>Hydnangiaceae</taxon>
        <taxon>Laccaria</taxon>
    </lineage>
</organism>
<dbReference type="HOGENOM" id="CLU_2121516_0_0_1"/>
<protein>
    <submittedName>
        <fullName evidence="2">Predicted protein</fullName>
    </submittedName>
</protein>
<dbReference type="KEGG" id="lbc:LACBIDRAFT_314992"/>
<accession>B0DZI9</accession>
<proteinExistence type="predicted"/>
<dbReference type="RefSeq" id="XP_001889394.1">
    <property type="nucleotide sequence ID" value="XM_001889359.1"/>
</dbReference>
<keyword evidence="3" id="KW-1185">Reference proteome</keyword>
<name>B0DZI9_LACBS</name>
<dbReference type="AlphaFoldDB" id="B0DZI9"/>
<reference evidence="2 3" key="1">
    <citation type="journal article" date="2008" name="Nature">
        <title>The genome of Laccaria bicolor provides insights into mycorrhizal symbiosis.</title>
        <authorList>
            <person name="Martin F."/>
            <person name="Aerts A."/>
            <person name="Ahren D."/>
            <person name="Brun A."/>
            <person name="Danchin E.G.J."/>
            <person name="Duchaussoy F."/>
            <person name="Gibon J."/>
            <person name="Kohler A."/>
            <person name="Lindquist E."/>
            <person name="Pereda V."/>
            <person name="Salamov A."/>
            <person name="Shapiro H.J."/>
            <person name="Wuyts J."/>
            <person name="Blaudez D."/>
            <person name="Buee M."/>
            <person name="Brokstein P."/>
            <person name="Canbaeck B."/>
            <person name="Cohen D."/>
            <person name="Courty P.E."/>
            <person name="Coutinho P.M."/>
            <person name="Delaruelle C."/>
            <person name="Detter J.C."/>
            <person name="Deveau A."/>
            <person name="DiFazio S."/>
            <person name="Duplessis S."/>
            <person name="Fraissinet-Tachet L."/>
            <person name="Lucic E."/>
            <person name="Frey-Klett P."/>
            <person name="Fourrey C."/>
            <person name="Feussner I."/>
            <person name="Gay G."/>
            <person name="Grimwood J."/>
            <person name="Hoegger P.J."/>
            <person name="Jain P."/>
            <person name="Kilaru S."/>
            <person name="Labbe J."/>
            <person name="Lin Y.C."/>
            <person name="Legue V."/>
            <person name="Le Tacon F."/>
            <person name="Marmeisse R."/>
            <person name="Melayah D."/>
            <person name="Montanini B."/>
            <person name="Muratet M."/>
            <person name="Nehls U."/>
            <person name="Niculita-Hirzel H."/>
            <person name="Oudot-Le Secq M.P."/>
            <person name="Peter M."/>
            <person name="Quesneville H."/>
            <person name="Rajashekar B."/>
            <person name="Reich M."/>
            <person name="Rouhier N."/>
            <person name="Schmutz J."/>
            <person name="Yin T."/>
            <person name="Chalot M."/>
            <person name="Henrissat B."/>
            <person name="Kuees U."/>
            <person name="Lucas S."/>
            <person name="Van de Peer Y."/>
            <person name="Podila G.K."/>
            <person name="Polle A."/>
            <person name="Pukkila P.J."/>
            <person name="Richardson P.M."/>
            <person name="Rouze P."/>
            <person name="Sanders I.R."/>
            <person name="Stajich J.E."/>
            <person name="Tunlid A."/>
            <person name="Tuskan G."/>
            <person name="Grigoriev I.V."/>
        </authorList>
    </citation>
    <scope>NUCLEOTIDE SEQUENCE [LARGE SCALE GENOMIC DNA]</scope>
    <source>
        <strain evidence="3">S238N-H82 / ATCC MYA-4686</strain>
    </source>
</reference>